<protein>
    <submittedName>
        <fullName evidence="1">Uncharacterized protein</fullName>
    </submittedName>
</protein>
<dbReference type="GeneID" id="63739017"/>
<evidence type="ECO:0000313" key="2">
    <source>
        <dbReference type="Proteomes" id="UP000030816"/>
    </source>
</evidence>
<proteinExistence type="predicted"/>
<dbReference type="RefSeq" id="XP_040678613.1">
    <property type="nucleotide sequence ID" value="XM_040823360.1"/>
</dbReference>
<name>A0A0B2WVR6_METAS</name>
<reference evidence="1 2" key="1">
    <citation type="journal article" date="2014" name="Proc. Natl. Acad. Sci. U.S.A.">
        <title>Trajectory and genomic determinants of fungal-pathogen speciation and host adaptation.</title>
        <authorList>
            <person name="Hu X."/>
            <person name="Xiao G."/>
            <person name="Zheng P."/>
            <person name="Shang Y."/>
            <person name="Su Y."/>
            <person name="Zhang X."/>
            <person name="Liu X."/>
            <person name="Zhan S."/>
            <person name="St Leger R.J."/>
            <person name="Wang C."/>
        </authorList>
    </citation>
    <scope>NUCLEOTIDE SEQUENCE [LARGE SCALE GENOMIC DNA]</scope>
    <source>
        <strain evidence="1 2">ARSEF 1941</strain>
    </source>
</reference>
<organism evidence="1 2">
    <name type="scientific">Metarhizium album (strain ARSEF 1941)</name>
    <dbReference type="NCBI Taxonomy" id="1081103"/>
    <lineage>
        <taxon>Eukaryota</taxon>
        <taxon>Fungi</taxon>
        <taxon>Dikarya</taxon>
        <taxon>Ascomycota</taxon>
        <taxon>Pezizomycotina</taxon>
        <taxon>Sordariomycetes</taxon>
        <taxon>Hypocreomycetidae</taxon>
        <taxon>Hypocreales</taxon>
        <taxon>Clavicipitaceae</taxon>
        <taxon>Metarhizium</taxon>
    </lineage>
</organism>
<dbReference type="EMBL" id="AZHE01000010">
    <property type="protein sequence ID" value="KHN97547.1"/>
    <property type="molecule type" value="Genomic_DNA"/>
</dbReference>
<dbReference type="HOGENOM" id="CLU_1402740_0_0_1"/>
<keyword evidence="2" id="KW-1185">Reference proteome</keyword>
<sequence>MKYIGILLAASVTLANLAKRPLNSHELDDFADKICLYLSDVDPEQCERRRKDCASSYAPQDAGAKNSMVECTMFFFPESAFCYMASICRGAHPSCLSSMTINLATAARLPRGDVDARRLYALFDDLYCEAYSGKSIVGALEGPVHKLDEFHERFSEFYCQGGSQRGPPGVVSDKALPPALQFYSHLTLDGFQLR</sequence>
<gene>
    <name evidence="1" type="ORF">MAM_04562</name>
</gene>
<dbReference type="AlphaFoldDB" id="A0A0B2WVR6"/>
<accession>A0A0B2WVR6</accession>
<evidence type="ECO:0000313" key="1">
    <source>
        <dbReference type="EMBL" id="KHN97547.1"/>
    </source>
</evidence>
<dbReference type="Proteomes" id="UP000030816">
    <property type="component" value="Unassembled WGS sequence"/>
</dbReference>
<comment type="caution">
    <text evidence="1">The sequence shown here is derived from an EMBL/GenBank/DDBJ whole genome shotgun (WGS) entry which is preliminary data.</text>
</comment>